<dbReference type="SMART" id="SM00421">
    <property type="entry name" value="HTH_LUXR"/>
    <property type="match status" value="1"/>
</dbReference>
<name>A0ABW1J2B1_9PSEU</name>
<dbReference type="InterPro" id="IPR036388">
    <property type="entry name" value="WH-like_DNA-bd_sf"/>
</dbReference>
<keyword evidence="3" id="KW-0804">Transcription</keyword>
<reference evidence="7" key="1">
    <citation type="journal article" date="2019" name="Int. J. Syst. Evol. Microbiol.">
        <title>The Global Catalogue of Microorganisms (GCM) 10K type strain sequencing project: providing services to taxonomists for standard genome sequencing and annotation.</title>
        <authorList>
            <consortium name="The Broad Institute Genomics Platform"/>
            <consortium name="The Broad Institute Genome Sequencing Center for Infectious Disease"/>
            <person name="Wu L."/>
            <person name="Ma J."/>
        </authorList>
    </citation>
    <scope>NUCLEOTIDE SEQUENCE [LARGE SCALE GENOMIC DNA]</scope>
    <source>
        <strain evidence="7">CCM 8391</strain>
    </source>
</reference>
<dbReference type="Proteomes" id="UP001596302">
    <property type="component" value="Unassembled WGS sequence"/>
</dbReference>
<evidence type="ECO:0000256" key="4">
    <source>
        <dbReference type="SAM" id="MobiDB-lite"/>
    </source>
</evidence>
<keyword evidence="2" id="KW-0238">DNA-binding</keyword>
<dbReference type="InterPro" id="IPR027417">
    <property type="entry name" value="P-loop_NTPase"/>
</dbReference>
<dbReference type="SUPFAM" id="SSF46894">
    <property type="entry name" value="C-terminal effector domain of the bipartite response regulators"/>
    <property type="match status" value="1"/>
</dbReference>
<evidence type="ECO:0000256" key="3">
    <source>
        <dbReference type="ARBA" id="ARBA00023163"/>
    </source>
</evidence>
<evidence type="ECO:0000313" key="7">
    <source>
        <dbReference type="Proteomes" id="UP001596302"/>
    </source>
</evidence>
<dbReference type="InterPro" id="IPR016032">
    <property type="entry name" value="Sig_transdc_resp-reg_C-effctor"/>
</dbReference>
<dbReference type="InterPro" id="IPR011990">
    <property type="entry name" value="TPR-like_helical_dom_sf"/>
</dbReference>
<dbReference type="Gene3D" id="3.40.50.300">
    <property type="entry name" value="P-loop containing nucleotide triphosphate hydrolases"/>
    <property type="match status" value="1"/>
</dbReference>
<evidence type="ECO:0000313" key="6">
    <source>
        <dbReference type="EMBL" id="MFC5994976.1"/>
    </source>
</evidence>
<sequence>MATATNHSGRLTAHRGMRNGRTGPAVAAGPGTADVKFTVPVVTHVVPRTRLHTVLTACLGDPCTLIAAPAGWGKTVLVSSWLADGGAGRAAVWITLSSADDDVRAFWSTVATALAPVVGERTASEIRHAATDTDVDDVPRQLAAALAERGTPVVLVLDNLHELTSPAVHESLLRLVRRPPPELRFVATTRRDPPWPVHRLRLEGVLTEIRAAELAFRADEAAALFAQLGVELDEAYLGRVIERTEGWVAGLRLAALELRDAVDPAPFVDAFSGNDHAVAAYLLSEVLDRLTPELLEFLVTVSILDLVSADLADALTGRQTGAATLTELAASNLFVQAIGPAGRWYRLHRLIADVLRARITDRRTLRDLHRRAAEWHRRHSMPLDALRHALRGGLWSLAADLAGINVVALLIRGSARDVEVLLSGVPRDTLLRHPELAAALAGARILQGSSVEVGELTAAARAGQAGLPARRGTRLRVILDLIEMGIARTRGDLAAVAAAARRVPDDPRVLAGLGLAAWDVVPLIVLGNAGTAELWTGDMIEAEKHLRAALDTSHSGGLLRPHLNAAAQLALLHCEHGDLTLAEAEANALAECAAEAGWSVSAQAVGAYLALARVSLDRAEPAEADRWLARVVEVEAVAPEPHVQLAAAALMALRRADAGDVEGALAGLRAASGRTDTTPVLADRLRQVEADLVRRTGDFRRAGELLSGLRGPVTPEIAHARGRLYLAAGDVEAAEHAVSPSAPTSVRHQVNGGVLRALIAAARDDAMALSWLEDALLAAAPFGIRRPFLVESAELRALLTDRIEAGTAATAFAVDLLRRMSGRGPHPPAPAKPIEPLTEREQVVLRYMASTLTNAEIAAELYLSVNTVKSHQRMVYRKLGADGRRDAVRRARELRLL</sequence>
<feature type="domain" description="HTH luxR-type" evidence="5">
    <location>
        <begin position="830"/>
        <end position="895"/>
    </location>
</feature>
<proteinExistence type="predicted"/>
<protein>
    <submittedName>
        <fullName evidence="6">LuxR C-terminal-related transcriptional regulator</fullName>
    </submittedName>
</protein>
<dbReference type="SUPFAM" id="SSF52540">
    <property type="entry name" value="P-loop containing nucleoside triphosphate hydrolases"/>
    <property type="match status" value="1"/>
</dbReference>
<dbReference type="PANTHER" id="PTHR44688:SF16">
    <property type="entry name" value="DNA-BINDING TRANSCRIPTIONAL ACTIVATOR DEVR_DOSR"/>
    <property type="match status" value="1"/>
</dbReference>
<dbReference type="Gene3D" id="1.10.10.10">
    <property type="entry name" value="Winged helix-like DNA-binding domain superfamily/Winged helix DNA-binding domain"/>
    <property type="match status" value="1"/>
</dbReference>
<evidence type="ECO:0000259" key="5">
    <source>
        <dbReference type="PROSITE" id="PS50043"/>
    </source>
</evidence>
<dbReference type="InterPro" id="IPR000792">
    <property type="entry name" value="Tscrpt_reg_LuxR_C"/>
</dbReference>
<keyword evidence="1" id="KW-0805">Transcription regulation</keyword>
<evidence type="ECO:0000256" key="2">
    <source>
        <dbReference type="ARBA" id="ARBA00023125"/>
    </source>
</evidence>
<organism evidence="6 7">
    <name type="scientific">Pseudonocardia hispaniensis</name>
    <dbReference type="NCBI Taxonomy" id="904933"/>
    <lineage>
        <taxon>Bacteria</taxon>
        <taxon>Bacillati</taxon>
        <taxon>Actinomycetota</taxon>
        <taxon>Actinomycetes</taxon>
        <taxon>Pseudonocardiales</taxon>
        <taxon>Pseudonocardiaceae</taxon>
        <taxon>Pseudonocardia</taxon>
    </lineage>
</organism>
<dbReference type="Pfam" id="PF00196">
    <property type="entry name" value="GerE"/>
    <property type="match status" value="1"/>
</dbReference>
<accession>A0ABW1J2B1</accession>
<feature type="region of interest" description="Disordered" evidence="4">
    <location>
        <begin position="1"/>
        <end position="29"/>
    </location>
</feature>
<dbReference type="PRINTS" id="PR00038">
    <property type="entry name" value="HTHLUXR"/>
</dbReference>
<dbReference type="InterPro" id="IPR041664">
    <property type="entry name" value="AAA_16"/>
</dbReference>
<dbReference type="CDD" id="cd06170">
    <property type="entry name" value="LuxR_C_like"/>
    <property type="match status" value="1"/>
</dbReference>
<dbReference type="PANTHER" id="PTHR44688">
    <property type="entry name" value="DNA-BINDING TRANSCRIPTIONAL ACTIVATOR DEVR_DOSR"/>
    <property type="match status" value="1"/>
</dbReference>
<keyword evidence="7" id="KW-1185">Reference proteome</keyword>
<dbReference type="Pfam" id="PF13191">
    <property type="entry name" value="AAA_16"/>
    <property type="match status" value="1"/>
</dbReference>
<dbReference type="PROSITE" id="PS50043">
    <property type="entry name" value="HTH_LUXR_2"/>
    <property type="match status" value="1"/>
</dbReference>
<dbReference type="EMBL" id="JBHSQW010000025">
    <property type="protein sequence ID" value="MFC5994976.1"/>
    <property type="molecule type" value="Genomic_DNA"/>
</dbReference>
<dbReference type="Pfam" id="PF25873">
    <property type="entry name" value="WHD_MalT"/>
    <property type="match status" value="1"/>
</dbReference>
<dbReference type="Gene3D" id="1.25.40.10">
    <property type="entry name" value="Tetratricopeptide repeat domain"/>
    <property type="match status" value="1"/>
</dbReference>
<dbReference type="RefSeq" id="WP_379584989.1">
    <property type="nucleotide sequence ID" value="NZ_JBHSQW010000025.1"/>
</dbReference>
<comment type="caution">
    <text evidence="6">The sequence shown here is derived from an EMBL/GenBank/DDBJ whole genome shotgun (WGS) entry which is preliminary data.</text>
</comment>
<dbReference type="InterPro" id="IPR059106">
    <property type="entry name" value="WHD_MalT"/>
</dbReference>
<evidence type="ECO:0000256" key="1">
    <source>
        <dbReference type="ARBA" id="ARBA00023015"/>
    </source>
</evidence>
<gene>
    <name evidence="6" type="ORF">ACFQE5_12220</name>
</gene>
<feature type="compositionally biased region" description="Low complexity" evidence="4">
    <location>
        <begin position="20"/>
        <end position="29"/>
    </location>
</feature>